<organism evidence="2 3">
    <name type="scientific">Terrisporobacter glycolicus ATCC 14880 = DSM 1288</name>
    <dbReference type="NCBI Taxonomy" id="1121315"/>
    <lineage>
        <taxon>Bacteria</taxon>
        <taxon>Bacillati</taxon>
        <taxon>Bacillota</taxon>
        <taxon>Clostridia</taxon>
        <taxon>Peptostreptococcales</taxon>
        <taxon>Peptostreptococcaceae</taxon>
        <taxon>Terrisporobacter</taxon>
    </lineage>
</organism>
<gene>
    <name evidence="2" type="ORF">TEGL_27830</name>
</gene>
<evidence type="ECO:0000256" key="1">
    <source>
        <dbReference type="SAM" id="Phobius"/>
    </source>
</evidence>
<dbReference type="RefSeq" id="WP_018589614.1">
    <property type="nucleotide sequence ID" value="NZ_CP117523.1"/>
</dbReference>
<dbReference type="EMBL" id="CP117523">
    <property type="protein sequence ID" value="WWD84352.1"/>
    <property type="molecule type" value="Genomic_DNA"/>
</dbReference>
<feature type="transmembrane region" description="Helical" evidence="1">
    <location>
        <begin position="167"/>
        <end position="189"/>
    </location>
</feature>
<protein>
    <recommendedName>
        <fullName evidence="4">Intracellular septation protein A</fullName>
    </recommendedName>
</protein>
<evidence type="ECO:0000313" key="3">
    <source>
        <dbReference type="Proteomes" id="UP001348492"/>
    </source>
</evidence>
<feature type="transmembrane region" description="Helical" evidence="1">
    <location>
        <begin position="30"/>
        <end position="46"/>
    </location>
</feature>
<name>A0ABZ2EXG0_9FIRM</name>
<evidence type="ECO:0008006" key="4">
    <source>
        <dbReference type="Google" id="ProtNLM"/>
    </source>
</evidence>
<keyword evidence="3" id="KW-1185">Reference proteome</keyword>
<reference evidence="2 3" key="1">
    <citation type="journal article" date="2023" name="PLoS ONE">
        <title>Genome-based metabolic and phylogenomic analysis of three Terrisporobacter species.</title>
        <authorList>
            <person name="Boer T."/>
            <person name="Bengelsdorf F.R."/>
            <person name="Bomeke M."/>
            <person name="Daniel R."/>
            <person name="Poehlein A."/>
        </authorList>
    </citation>
    <scope>NUCLEOTIDE SEQUENCE [LARGE SCALE GENOMIC DNA]</scope>
    <source>
        <strain evidence="2 3">DSM 1288</strain>
    </source>
</reference>
<sequence>MKSRLLKDILVYVVVPVLLFNATLIRNIEIAFQVSCAIAIVYSVYTRIKEIRVNFTGLTIFFITIAYFLSSKNPDPDDVYFYNTCIFLSLALIIPGLKVFNKDISIIVLKDILKSLNKNSLAMIRLLKKKSMLGEVNKICSMIETNLILVSLLRIINILIYRGGSNSYLNFITNCAGVIFTGLIIYKIIKVVGESKKLNIDKNNKGISNEDNTKGKVINFNSFK</sequence>
<keyword evidence="1" id="KW-0472">Membrane</keyword>
<feature type="transmembrane region" description="Helical" evidence="1">
    <location>
        <begin position="53"/>
        <end position="69"/>
    </location>
</feature>
<feature type="transmembrane region" description="Helical" evidence="1">
    <location>
        <begin position="139"/>
        <end position="161"/>
    </location>
</feature>
<proteinExistence type="predicted"/>
<accession>A0ABZ2EXG0</accession>
<keyword evidence="1" id="KW-1133">Transmembrane helix</keyword>
<dbReference type="Proteomes" id="UP001348492">
    <property type="component" value="Chromosome"/>
</dbReference>
<evidence type="ECO:0000313" key="2">
    <source>
        <dbReference type="EMBL" id="WWD84352.1"/>
    </source>
</evidence>
<feature type="transmembrane region" description="Helical" evidence="1">
    <location>
        <begin position="81"/>
        <end position="100"/>
    </location>
</feature>
<keyword evidence="1" id="KW-0812">Transmembrane</keyword>